<accession>A0ACC1M2D9</accession>
<keyword evidence="2" id="KW-1185">Reference proteome</keyword>
<organism evidence="1 2">
    <name type="scientific">Coemansia aciculifera</name>
    <dbReference type="NCBI Taxonomy" id="417176"/>
    <lineage>
        <taxon>Eukaryota</taxon>
        <taxon>Fungi</taxon>
        <taxon>Fungi incertae sedis</taxon>
        <taxon>Zoopagomycota</taxon>
        <taxon>Kickxellomycotina</taxon>
        <taxon>Kickxellomycetes</taxon>
        <taxon>Kickxellales</taxon>
        <taxon>Kickxellaceae</taxon>
        <taxon>Coemansia</taxon>
    </lineage>
</organism>
<sequence length="434" mass="46965">MNRQIQLWWLGTNAEQVKLVQTTAFVGVPNKSMHLFTKLAWADQGRCLTVAANFLPTAILVLRSSGHGKDMSLAFPDGYSLGEEQTTLSLVAAMETRDGEGAATSGLSVYGVHTRLVQQLQIDDFKPVEHDVALPDPAVLYSAAPAVVARDGHVRTISNAAPIEESPLLAEDTPIMPPLPQIVPKPAAVVPDVAAVNALPASLEPGLGLNESIAAVVSEQLQLQLPGIAAVLQSERTPTMAVMDPEAEAKLVDRISTEVERRVTLSVATAMEQTLIPAYSRATAAMFEQMQATFESGLHEWWMRVTQMMPPPPPPPIATPLSHMAMMPPPPPQNQAPAPSNMLSMGEVHHHQQQQQQHMVSVMSQQGLPHTHAMNVPRPAATAGPSHIDSLRSILNLQPPPPQQHQQQHQHQHQLMDSAIAAHGQKTNNAQMHN</sequence>
<name>A0ACC1M2D9_9FUNG</name>
<reference evidence="1" key="1">
    <citation type="submission" date="2022-07" db="EMBL/GenBank/DDBJ databases">
        <title>Phylogenomic reconstructions and comparative analyses of Kickxellomycotina fungi.</title>
        <authorList>
            <person name="Reynolds N.K."/>
            <person name="Stajich J.E."/>
            <person name="Barry K."/>
            <person name="Grigoriev I.V."/>
            <person name="Crous P."/>
            <person name="Smith M.E."/>
        </authorList>
    </citation>
    <scope>NUCLEOTIDE SEQUENCE</scope>
    <source>
        <strain evidence="1">CBS 190363</strain>
    </source>
</reference>
<dbReference type="Proteomes" id="UP001139981">
    <property type="component" value="Unassembled WGS sequence"/>
</dbReference>
<protein>
    <submittedName>
        <fullName evidence="1">Uncharacterized protein</fullName>
    </submittedName>
</protein>
<comment type="caution">
    <text evidence="1">The sequence shown here is derived from an EMBL/GenBank/DDBJ whole genome shotgun (WGS) entry which is preliminary data.</text>
</comment>
<proteinExistence type="predicted"/>
<dbReference type="EMBL" id="JANBVB010000531">
    <property type="protein sequence ID" value="KAJ2893517.1"/>
    <property type="molecule type" value="Genomic_DNA"/>
</dbReference>
<evidence type="ECO:0000313" key="2">
    <source>
        <dbReference type="Proteomes" id="UP001139981"/>
    </source>
</evidence>
<gene>
    <name evidence="1" type="ORF">IWW38_002838</name>
</gene>
<evidence type="ECO:0000313" key="1">
    <source>
        <dbReference type="EMBL" id="KAJ2893517.1"/>
    </source>
</evidence>